<sequence length="453" mass="48109">MTGLIDPEAARRAAVRALRPGDLFGELFAEERTHVAHEIRDGMPITSRTRYERGMGLRAVDDTGTRLAHHTGLDEDTLPALVSALRSGGPVTGTRDRAIGRPWPVLEGAHAATVAAEAEAEARAAGNGHDVQVTVKVITLLQQVLVARPDRVVTERREAVSLHIRAKVRLGKQVRWGRRVTGCDQLAGLVKDGRHRLLARAAVESAIERLDAVDAPAGRIPVVLGPGSPAMLLHEACGHALEGDLVRRPASAFHGRFGSRVAVPHLSLVDDPRQPGDGRQYGVDDEGEPAATAVLIEGGVLTGQLLDRWHAHQLGIPGNGHGRRLSYAYPPLPRMASTVVAPGPHAAGEIVAATPRGLYVRSIGGGDTDMGSGRFNLQVDEGYLIENGRLGPPIRGAVLSGTGSEVLAGIDMVGDDVEMLSGAYVCNKLDQFPVLVNLGQPTLRVAELHVWGV</sequence>
<dbReference type="RefSeq" id="WP_208467301.1">
    <property type="nucleotide sequence ID" value="NZ_JAGFNS010000006.1"/>
</dbReference>
<feature type="domain" description="Metalloprotease TldD/E C-terminal" evidence="2">
    <location>
        <begin position="218"/>
        <end position="450"/>
    </location>
</feature>
<dbReference type="PANTHER" id="PTHR30624">
    <property type="entry name" value="UNCHARACTERIZED PROTEIN TLDD AND PMBA"/>
    <property type="match status" value="1"/>
</dbReference>
<evidence type="ECO:0000259" key="2">
    <source>
        <dbReference type="Pfam" id="PF19289"/>
    </source>
</evidence>
<reference evidence="3 4" key="1">
    <citation type="submission" date="2021-03" db="EMBL/GenBank/DDBJ databases">
        <title>Actinoplanes flavus sp. nov., a novel actinomycete isolated from Coconut Palm rhizosphere soil.</title>
        <authorList>
            <person name="Luo X."/>
        </authorList>
    </citation>
    <scope>NUCLEOTIDE SEQUENCE [LARGE SCALE GENOMIC DNA]</scope>
    <source>
        <strain evidence="3 4">NEAU-H7</strain>
    </source>
</reference>
<dbReference type="InterPro" id="IPR045569">
    <property type="entry name" value="Metalloprtase-TldD/E_C"/>
</dbReference>
<dbReference type="InterPro" id="IPR036059">
    <property type="entry name" value="TldD/PmbA_sf"/>
</dbReference>
<dbReference type="Proteomes" id="UP000679690">
    <property type="component" value="Unassembled WGS sequence"/>
</dbReference>
<dbReference type="Gene3D" id="3.30.2290.10">
    <property type="entry name" value="PmbA/TldD superfamily"/>
    <property type="match status" value="1"/>
</dbReference>
<accession>A0ABS3UH69</accession>
<gene>
    <name evidence="3" type="ORF">J5X75_11320</name>
</gene>
<dbReference type="EMBL" id="JAGFNS010000006">
    <property type="protein sequence ID" value="MBO3738113.1"/>
    <property type="molecule type" value="Genomic_DNA"/>
</dbReference>
<evidence type="ECO:0000313" key="4">
    <source>
        <dbReference type="Proteomes" id="UP000679690"/>
    </source>
</evidence>
<evidence type="ECO:0000313" key="3">
    <source>
        <dbReference type="EMBL" id="MBO3738113.1"/>
    </source>
</evidence>
<dbReference type="InterPro" id="IPR051463">
    <property type="entry name" value="Peptidase_U62_metallo"/>
</dbReference>
<dbReference type="SUPFAM" id="SSF111283">
    <property type="entry name" value="Putative modulator of DNA gyrase, PmbA/TldD"/>
    <property type="match status" value="1"/>
</dbReference>
<organism evidence="3 4">
    <name type="scientific">Actinoplanes flavus</name>
    <dbReference type="NCBI Taxonomy" id="2820290"/>
    <lineage>
        <taxon>Bacteria</taxon>
        <taxon>Bacillati</taxon>
        <taxon>Actinomycetota</taxon>
        <taxon>Actinomycetes</taxon>
        <taxon>Micromonosporales</taxon>
        <taxon>Micromonosporaceae</taxon>
        <taxon>Actinoplanes</taxon>
    </lineage>
</organism>
<dbReference type="InterPro" id="IPR035068">
    <property type="entry name" value="TldD/PmbA_N"/>
</dbReference>
<dbReference type="Pfam" id="PF19289">
    <property type="entry name" value="PmbA_TldD_3rd"/>
    <property type="match status" value="1"/>
</dbReference>
<name>A0ABS3UH69_9ACTN</name>
<keyword evidence="4" id="KW-1185">Reference proteome</keyword>
<dbReference type="PANTHER" id="PTHR30624:SF4">
    <property type="entry name" value="METALLOPROTEASE TLDD"/>
    <property type="match status" value="1"/>
</dbReference>
<protein>
    <submittedName>
        <fullName evidence="3">TldD/PmbA family protein</fullName>
    </submittedName>
</protein>
<comment type="similarity">
    <text evidence="1">Belongs to the peptidase U62 family.</text>
</comment>
<evidence type="ECO:0000256" key="1">
    <source>
        <dbReference type="ARBA" id="ARBA00005836"/>
    </source>
</evidence>
<proteinExistence type="inferred from homology"/>
<comment type="caution">
    <text evidence="3">The sequence shown here is derived from an EMBL/GenBank/DDBJ whole genome shotgun (WGS) entry which is preliminary data.</text>
</comment>